<comment type="caution">
    <text evidence="1">The sequence shown here is derived from an EMBL/GenBank/DDBJ whole genome shotgun (WGS) entry which is preliminary data.</text>
</comment>
<proteinExistence type="predicted"/>
<accession>A0ABQ3ZNX2</accession>
<evidence type="ECO:0000313" key="1">
    <source>
        <dbReference type="EMBL" id="GIE20274.1"/>
    </source>
</evidence>
<reference evidence="1 2" key="1">
    <citation type="submission" date="2021-01" db="EMBL/GenBank/DDBJ databases">
        <title>Whole genome shotgun sequence of Actinoplanes humidus NBRC 14915.</title>
        <authorList>
            <person name="Komaki H."/>
            <person name="Tamura T."/>
        </authorList>
    </citation>
    <scope>NUCLEOTIDE SEQUENCE [LARGE SCALE GENOMIC DNA]</scope>
    <source>
        <strain evidence="1 2">NBRC 14915</strain>
    </source>
</reference>
<gene>
    <name evidence="1" type="ORF">Ahu01nite_033760</name>
</gene>
<evidence type="ECO:0000313" key="2">
    <source>
        <dbReference type="Proteomes" id="UP000603200"/>
    </source>
</evidence>
<organism evidence="1 2">
    <name type="scientific">Winogradskya humida</name>
    <dbReference type="NCBI Taxonomy" id="113566"/>
    <lineage>
        <taxon>Bacteria</taxon>
        <taxon>Bacillati</taxon>
        <taxon>Actinomycetota</taxon>
        <taxon>Actinomycetes</taxon>
        <taxon>Micromonosporales</taxon>
        <taxon>Micromonosporaceae</taxon>
        <taxon>Winogradskya</taxon>
    </lineage>
</organism>
<name>A0ABQ3ZNX2_9ACTN</name>
<dbReference type="EMBL" id="BOMN01000040">
    <property type="protein sequence ID" value="GIE20274.1"/>
    <property type="molecule type" value="Genomic_DNA"/>
</dbReference>
<dbReference type="Proteomes" id="UP000603200">
    <property type="component" value="Unassembled WGS sequence"/>
</dbReference>
<protein>
    <submittedName>
        <fullName evidence="1">Uncharacterized protein</fullName>
    </submittedName>
</protein>
<sequence>MCPGPLPDESLDDRGELRILAQVPAKRSYVFLQSIEAVRVDIDDIPEQTRKVVMQPHVVSLA</sequence>
<keyword evidence="2" id="KW-1185">Reference proteome</keyword>